<protein>
    <submittedName>
        <fullName evidence="1">Uncharacterized protein</fullName>
    </submittedName>
</protein>
<dbReference type="AlphaFoldDB" id="X0XG91"/>
<accession>X0XG91</accession>
<sequence length="199" mass="24173">QSFYKRTVSQQNQYNNLCLKFLQKFNPIIPQDYNKKWVKFYLDENGKEVVETSRLRISQRDYKTSKGNYLEAYFGISEDYESTKDAFEVKMPHMNKLFGYKLPCKDVNKMYQKTVTMFNEKYKKTLEKAYPEHWIYFWVRDYQDYYEIDYKIDKGDMYGPDESIKKKCPEDALVYKFQKNYFNITKDKATILLQPPPCF</sequence>
<name>X0XG91_9ZZZZ</name>
<comment type="caution">
    <text evidence="1">The sequence shown here is derived from an EMBL/GenBank/DDBJ whole genome shotgun (WGS) entry which is preliminary data.</text>
</comment>
<feature type="non-terminal residue" evidence="1">
    <location>
        <position position="1"/>
    </location>
</feature>
<dbReference type="EMBL" id="BARS01045703">
    <property type="protein sequence ID" value="GAG35658.1"/>
    <property type="molecule type" value="Genomic_DNA"/>
</dbReference>
<gene>
    <name evidence="1" type="ORF">S01H1_68890</name>
</gene>
<organism evidence="1">
    <name type="scientific">marine sediment metagenome</name>
    <dbReference type="NCBI Taxonomy" id="412755"/>
    <lineage>
        <taxon>unclassified sequences</taxon>
        <taxon>metagenomes</taxon>
        <taxon>ecological metagenomes</taxon>
    </lineage>
</organism>
<evidence type="ECO:0000313" key="1">
    <source>
        <dbReference type="EMBL" id="GAG35658.1"/>
    </source>
</evidence>
<reference evidence="1" key="1">
    <citation type="journal article" date="2014" name="Front. Microbiol.">
        <title>High frequency of phylogenetically diverse reductive dehalogenase-homologous genes in deep subseafloor sedimentary metagenomes.</title>
        <authorList>
            <person name="Kawai M."/>
            <person name="Futagami T."/>
            <person name="Toyoda A."/>
            <person name="Takaki Y."/>
            <person name="Nishi S."/>
            <person name="Hori S."/>
            <person name="Arai W."/>
            <person name="Tsubouchi T."/>
            <person name="Morono Y."/>
            <person name="Uchiyama I."/>
            <person name="Ito T."/>
            <person name="Fujiyama A."/>
            <person name="Inagaki F."/>
            <person name="Takami H."/>
        </authorList>
    </citation>
    <scope>NUCLEOTIDE SEQUENCE</scope>
    <source>
        <strain evidence="1">Expedition CK06-06</strain>
    </source>
</reference>
<proteinExistence type="predicted"/>